<gene>
    <name evidence="1" type="ORF">PXEA_LOCUS5527</name>
</gene>
<comment type="caution">
    <text evidence="1">The sequence shown here is derived from an EMBL/GenBank/DDBJ whole genome shotgun (WGS) entry which is preliminary data.</text>
</comment>
<accession>A0A448WHS8</accession>
<dbReference type="OrthoDB" id="10036956at2759"/>
<sequence length="67" mass="7751">MGRNDMRPCTIFFHPERSQVATEIRLIDASFERLRRWRLTGWAVDKQPRTPARSAILGSTRTSVIPP</sequence>
<organism evidence="1 2">
    <name type="scientific">Protopolystoma xenopodis</name>
    <dbReference type="NCBI Taxonomy" id="117903"/>
    <lineage>
        <taxon>Eukaryota</taxon>
        <taxon>Metazoa</taxon>
        <taxon>Spiralia</taxon>
        <taxon>Lophotrochozoa</taxon>
        <taxon>Platyhelminthes</taxon>
        <taxon>Monogenea</taxon>
        <taxon>Polyopisthocotylea</taxon>
        <taxon>Polystomatidea</taxon>
        <taxon>Polystomatidae</taxon>
        <taxon>Protopolystoma</taxon>
    </lineage>
</organism>
<proteinExistence type="predicted"/>
<dbReference type="Proteomes" id="UP000784294">
    <property type="component" value="Unassembled WGS sequence"/>
</dbReference>
<reference evidence="1" key="1">
    <citation type="submission" date="2018-11" db="EMBL/GenBank/DDBJ databases">
        <authorList>
            <consortium name="Pathogen Informatics"/>
        </authorList>
    </citation>
    <scope>NUCLEOTIDE SEQUENCE</scope>
</reference>
<evidence type="ECO:0000313" key="2">
    <source>
        <dbReference type="Proteomes" id="UP000784294"/>
    </source>
</evidence>
<keyword evidence="2" id="KW-1185">Reference proteome</keyword>
<dbReference type="AlphaFoldDB" id="A0A448WHS8"/>
<name>A0A448WHS8_9PLAT</name>
<dbReference type="EMBL" id="CAAALY010013725">
    <property type="protein sequence ID" value="VEL12087.1"/>
    <property type="molecule type" value="Genomic_DNA"/>
</dbReference>
<evidence type="ECO:0000313" key="1">
    <source>
        <dbReference type="EMBL" id="VEL12087.1"/>
    </source>
</evidence>
<protein>
    <submittedName>
        <fullName evidence="1">Uncharacterized protein</fullName>
    </submittedName>
</protein>